<name>A0A8J7DZV5_9CYAN</name>
<dbReference type="AlphaFoldDB" id="A0A8J7DZV5"/>
<dbReference type="InterPro" id="IPR024983">
    <property type="entry name" value="CHAT_dom"/>
</dbReference>
<keyword evidence="1" id="KW-1133">Transmembrane helix</keyword>
<evidence type="ECO:0000313" key="4">
    <source>
        <dbReference type="Proteomes" id="UP000654482"/>
    </source>
</evidence>
<feature type="transmembrane region" description="Helical" evidence="1">
    <location>
        <begin position="803"/>
        <end position="821"/>
    </location>
</feature>
<gene>
    <name evidence="3" type="ORF">IQ249_18305</name>
</gene>
<keyword evidence="4" id="KW-1185">Reference proteome</keyword>
<reference evidence="3" key="1">
    <citation type="submission" date="2020-10" db="EMBL/GenBank/DDBJ databases">
        <authorList>
            <person name="Castelo-Branco R."/>
            <person name="Eusebio N."/>
            <person name="Adriana R."/>
            <person name="Vieira A."/>
            <person name="Brugerolle De Fraissinette N."/>
            <person name="Rezende De Castro R."/>
            <person name="Schneider M.P."/>
            <person name="Vasconcelos V."/>
            <person name="Leao P.N."/>
        </authorList>
    </citation>
    <scope>NUCLEOTIDE SEQUENCE</scope>
    <source>
        <strain evidence="3">LEGE 07157</strain>
    </source>
</reference>
<accession>A0A8J7DZV5</accession>
<dbReference type="Pfam" id="PF05226">
    <property type="entry name" value="CHASE2"/>
    <property type="match status" value="1"/>
</dbReference>
<dbReference type="EMBL" id="JADEWZ010000032">
    <property type="protein sequence ID" value="MBE9117856.1"/>
    <property type="molecule type" value="Genomic_DNA"/>
</dbReference>
<feature type="transmembrane region" description="Helical" evidence="1">
    <location>
        <begin position="748"/>
        <end position="764"/>
    </location>
</feature>
<feature type="domain" description="CHASE2" evidence="2">
    <location>
        <begin position="403"/>
        <end position="765"/>
    </location>
</feature>
<evidence type="ECO:0000259" key="2">
    <source>
        <dbReference type="SMART" id="SM01080"/>
    </source>
</evidence>
<comment type="caution">
    <text evidence="3">The sequence shown here is derived from an EMBL/GenBank/DDBJ whole genome shotgun (WGS) entry which is preliminary data.</text>
</comment>
<evidence type="ECO:0000313" key="3">
    <source>
        <dbReference type="EMBL" id="MBE9117856.1"/>
    </source>
</evidence>
<sequence length="826" mass="93241">MVDFELTVRKFEQTCVFELSWGRGQHLSATLDYSNPLSEAYQNWQHVYLSYYQSSLRGWIEASGNLTQPPVDWHGKLVQAEAKLLSDFHHWLRSAELFEIRTTIGNHRLLSSENAAPSTANLFLTCTEMELERLPWETWEIGAEFPTTGLIRIARVPLNIRHATISPVQPPRKRKARVLTILGDETGLNFQGDKAAIQALAKVAEVEFVGGKPGESRGELKAKICNAIADEQGWDILLFAGHSNETVATGGEFAIAPQISLSFKEIRPQLLAAKERGLQFALFNSCNGLSLARSLIDLGLSQVAIMREPICDDVAQVFLLQFLQSLAECKDVHDCLLAASALLKQSKNLTYPSAYLIPSLFCHPGAKPFQIHKKPQLWQRFQPLIPAPKEAIALSILTLLSLSLPVQDRLLEQRVKVQAMYRQFTGQLPPPAPPPVLLVQIDEQSIQKAGMSDPVPMNRTYLASLVDALVEKEARIIGIDYLLDRPQKMRDRALAKSLQTAVQNPTHPVTFVLATVQDDDGSWLRTRPEIASPNWSLQGHIHLWQWNMRLLPPKGSRDRAAPTLVDRQYPFSYLLALAQKLQQDYPKDAALKPDLNSSTDFLEQLIDNLKREQKKNHRTLFSPAAQMQPITIFSYSLGQMWLHPIIDFSIPPQQVYDTLPAWHLLENKLNSQQLDRISQKILIIVPKYSDAGIDFDGQDNFPLPAALRYWFKQDEVLSQRKSITGGEVHAYMVDRYLQKRLVVPLPDLWFLGIGIILGKSLFVLTKKNKIILNNKLIFISTIGVLSIVYGIVSLQLYMSNAIILPWLFPTLVIGIYLLSFVTRNKK</sequence>
<feature type="transmembrane region" description="Helical" evidence="1">
    <location>
        <begin position="776"/>
        <end position="797"/>
    </location>
</feature>
<protein>
    <submittedName>
        <fullName evidence="3">CHASE2 domain-containing protein</fullName>
    </submittedName>
</protein>
<keyword evidence="1" id="KW-0472">Membrane</keyword>
<dbReference type="InterPro" id="IPR007890">
    <property type="entry name" value="CHASE2"/>
</dbReference>
<dbReference type="Proteomes" id="UP000654482">
    <property type="component" value="Unassembled WGS sequence"/>
</dbReference>
<evidence type="ECO:0000256" key="1">
    <source>
        <dbReference type="SAM" id="Phobius"/>
    </source>
</evidence>
<proteinExistence type="predicted"/>
<dbReference type="SMART" id="SM01080">
    <property type="entry name" value="CHASE2"/>
    <property type="match status" value="1"/>
</dbReference>
<organism evidence="3 4">
    <name type="scientific">Lusitaniella coriacea LEGE 07157</name>
    <dbReference type="NCBI Taxonomy" id="945747"/>
    <lineage>
        <taxon>Bacteria</taxon>
        <taxon>Bacillati</taxon>
        <taxon>Cyanobacteriota</taxon>
        <taxon>Cyanophyceae</taxon>
        <taxon>Spirulinales</taxon>
        <taxon>Lusitaniellaceae</taxon>
        <taxon>Lusitaniella</taxon>
    </lineage>
</organism>
<keyword evidence="1" id="KW-0812">Transmembrane</keyword>
<dbReference type="Pfam" id="PF12770">
    <property type="entry name" value="CHAT"/>
    <property type="match status" value="1"/>
</dbReference>